<accession>A0AAE7RAW8</accession>
<dbReference type="InterPro" id="IPR003439">
    <property type="entry name" value="ABC_transporter-like_ATP-bd"/>
</dbReference>
<geneLocation type="plasmid" evidence="14 15">
    <name>pW2_73_2</name>
</geneLocation>
<feature type="transmembrane region" description="Helical" evidence="10">
    <location>
        <begin position="119"/>
        <end position="142"/>
    </location>
</feature>
<dbReference type="InterPro" id="IPR017871">
    <property type="entry name" value="ABC_transporter-like_CS"/>
</dbReference>
<dbReference type="Gene3D" id="1.20.1560.10">
    <property type="entry name" value="ABC transporter type 1, transmembrane domain"/>
    <property type="match status" value="1"/>
</dbReference>
<dbReference type="InterPro" id="IPR036640">
    <property type="entry name" value="ABC1_TM_sf"/>
</dbReference>
<dbReference type="EMBL" id="JAAMCP010000016">
    <property type="protein sequence ID" value="NTF39578.1"/>
    <property type="molecule type" value="Genomic_DNA"/>
</dbReference>
<dbReference type="GO" id="GO:0140359">
    <property type="term" value="F:ABC-type transporter activity"/>
    <property type="evidence" value="ECO:0007669"/>
    <property type="project" value="InterPro"/>
</dbReference>
<keyword evidence="7 10" id="KW-1133">Transmembrane helix</keyword>
<dbReference type="InterPro" id="IPR027417">
    <property type="entry name" value="P-loop_NTPase"/>
</dbReference>
<feature type="transmembrane region" description="Helical" evidence="10">
    <location>
        <begin position="199"/>
        <end position="220"/>
    </location>
</feature>
<dbReference type="PANTHER" id="PTHR11384">
    <property type="entry name" value="ATP-BINDING CASSETTE, SUB-FAMILY D MEMBER"/>
    <property type="match status" value="1"/>
</dbReference>
<feature type="transmembrane region" description="Helical" evidence="10">
    <location>
        <begin position="320"/>
        <end position="341"/>
    </location>
</feature>
<keyword evidence="3" id="KW-0813">Transport</keyword>
<evidence type="ECO:0000313" key="14">
    <source>
        <dbReference type="EMBL" id="QTG03628.1"/>
    </source>
</evidence>
<keyword evidence="8 10" id="KW-0472">Membrane</keyword>
<dbReference type="PROSITE" id="PS50893">
    <property type="entry name" value="ABC_TRANSPORTER_2"/>
    <property type="match status" value="1"/>
</dbReference>
<evidence type="ECO:0000256" key="5">
    <source>
        <dbReference type="ARBA" id="ARBA00022741"/>
    </source>
</evidence>
<proteinExistence type="inferred from homology"/>
<keyword evidence="5" id="KW-0547">Nucleotide-binding</keyword>
<dbReference type="CDD" id="cd03223">
    <property type="entry name" value="ABCD_peroxisomal_ALDP"/>
    <property type="match status" value="1"/>
</dbReference>
<evidence type="ECO:0000256" key="10">
    <source>
        <dbReference type="SAM" id="Phobius"/>
    </source>
</evidence>
<evidence type="ECO:0000259" key="12">
    <source>
        <dbReference type="PROSITE" id="PS50929"/>
    </source>
</evidence>
<dbReference type="GO" id="GO:0005524">
    <property type="term" value="F:ATP binding"/>
    <property type="evidence" value="ECO:0007669"/>
    <property type="project" value="UniProtKB-KW"/>
</dbReference>
<dbReference type="InterPro" id="IPR025662">
    <property type="entry name" value="Sigma_54_int_dom_ATP-bd_1"/>
</dbReference>
<evidence type="ECO:0000256" key="3">
    <source>
        <dbReference type="ARBA" id="ARBA00022448"/>
    </source>
</evidence>
<dbReference type="EMBL" id="CP049209">
    <property type="protein sequence ID" value="QTG03628.1"/>
    <property type="molecule type" value="Genomic_DNA"/>
</dbReference>
<sequence>MKNNEIEPKPAPGANESGEKAASPQDVHDDAEELPPEEGEPTAGLTPEEAQEARRKYLLKRFWISARGFWSRRGDKLAWLFTLGLLAMIGINVGFQYGINIWNRGIFDAIEKRDASTVYSLASIFPLLVIGSVFIVTSQVYVRMRIQRRWRSWLTKLLVGRWIANGRYYQLNLIDGDHKNPEARLSEDMRIATEAPVDFVSGVIAAFVSASTFIVVLWTIGGALTLSIGGVWVTIPGFLVIAAIIYAAITSTSIAFIARNFVKVSEVKNQVEAEFRYTLTRVRENGESIALLGGEEEERNDLDKRFGTVRRQWRLMAQQYMRTTVVSNSSMLIAPVVPVLLCAPKFLDGSMSLGEVMQAASAFTIVQSAFGWLVDNYPRLADWNACARRVASLMMSLDGLERAEKSDSFGRIVRGETEGETMLSLKDVSVSLGDGTAVVKETDVKIGAGERVLVSGESGSGKSTLVRAISGLWPWGGGSVNFRVGSQLFMLPQRPYIPAGTLRRAVSYPQPAESWSAEEIGAALDKVGLGQLKDKIEDEAPWDQTLSGGEKQRLTFARLLLNAPDIIVMDEATAALDEKSQDKMMQTVIDELPDATIISVAHRAELEAFHSRKITLERQDGGAKLVSDIELIPRKSRTRSMLRRMVKRK</sequence>
<feature type="region of interest" description="Disordered" evidence="9">
    <location>
        <begin position="1"/>
        <end position="49"/>
    </location>
</feature>
<dbReference type="Pfam" id="PF00005">
    <property type="entry name" value="ABC_tran"/>
    <property type="match status" value="1"/>
</dbReference>
<dbReference type="GO" id="GO:0005886">
    <property type="term" value="C:plasma membrane"/>
    <property type="evidence" value="ECO:0007669"/>
    <property type="project" value="UniProtKB-SubCell"/>
</dbReference>
<keyword evidence="4 10" id="KW-0812">Transmembrane</keyword>
<gene>
    <name evidence="13" type="ORF">G6L72_23035</name>
    <name evidence="14" type="ORF">G6M88_24635</name>
</gene>
<dbReference type="SUPFAM" id="SSF52540">
    <property type="entry name" value="P-loop containing nucleoside triphosphate hydrolases"/>
    <property type="match status" value="1"/>
</dbReference>
<evidence type="ECO:0000256" key="6">
    <source>
        <dbReference type="ARBA" id="ARBA00022840"/>
    </source>
</evidence>
<feature type="domain" description="ABC transmembrane type-1" evidence="12">
    <location>
        <begin position="83"/>
        <end position="382"/>
    </location>
</feature>
<evidence type="ECO:0000256" key="1">
    <source>
        <dbReference type="ARBA" id="ARBA00004651"/>
    </source>
</evidence>
<evidence type="ECO:0000256" key="2">
    <source>
        <dbReference type="ARBA" id="ARBA00005417"/>
    </source>
</evidence>
<evidence type="ECO:0000256" key="7">
    <source>
        <dbReference type="ARBA" id="ARBA00022989"/>
    </source>
</evidence>
<keyword evidence="14" id="KW-0614">Plasmid</keyword>
<evidence type="ECO:0000256" key="9">
    <source>
        <dbReference type="SAM" id="MobiDB-lite"/>
    </source>
</evidence>
<dbReference type="InterPro" id="IPR011527">
    <property type="entry name" value="ABC1_TM_dom"/>
</dbReference>
<dbReference type="Gene3D" id="3.40.50.300">
    <property type="entry name" value="P-loop containing nucleotide triphosphate hydrolases"/>
    <property type="match status" value="1"/>
</dbReference>
<reference evidence="13 16" key="1">
    <citation type="journal article" date="2020" name="Science">
        <title>Unexpected conservation and global transmission of agrobacterial virulence plasmids.</title>
        <authorList>
            <person name="Weisberg A.J."/>
            <person name="Davis E.W. 2nd"/>
            <person name="Tabima J."/>
            <person name="Belcher M.S."/>
            <person name="Miller M."/>
            <person name="Kuo C.H."/>
            <person name="Loper J.E."/>
            <person name="Grunwald N.J."/>
            <person name="Putnam M.L."/>
            <person name="Chang J.H."/>
        </authorList>
    </citation>
    <scope>NUCLEOTIDE SEQUENCE [LARGE SCALE GENOMIC DNA]</scope>
    <source>
        <strain evidence="13 16">A19/93</strain>
    </source>
</reference>
<evidence type="ECO:0000259" key="11">
    <source>
        <dbReference type="PROSITE" id="PS50893"/>
    </source>
</evidence>
<dbReference type="PROSITE" id="PS00675">
    <property type="entry name" value="SIGMA54_INTERACT_1"/>
    <property type="match status" value="1"/>
</dbReference>
<evidence type="ECO:0000256" key="8">
    <source>
        <dbReference type="ARBA" id="ARBA00023136"/>
    </source>
</evidence>
<dbReference type="RefSeq" id="WP_065699172.1">
    <property type="nucleotide sequence ID" value="NZ_CP049209.1"/>
</dbReference>
<dbReference type="Pfam" id="PF06472">
    <property type="entry name" value="ABC_membrane_2"/>
    <property type="match status" value="1"/>
</dbReference>
<dbReference type="SUPFAM" id="SSF90123">
    <property type="entry name" value="ABC transporter transmembrane region"/>
    <property type="match status" value="1"/>
</dbReference>
<dbReference type="GO" id="GO:0016887">
    <property type="term" value="F:ATP hydrolysis activity"/>
    <property type="evidence" value="ECO:0007669"/>
    <property type="project" value="InterPro"/>
</dbReference>
<dbReference type="InterPro" id="IPR003593">
    <property type="entry name" value="AAA+_ATPase"/>
</dbReference>
<evidence type="ECO:0000313" key="15">
    <source>
        <dbReference type="Proteomes" id="UP000663912"/>
    </source>
</evidence>
<comment type="similarity">
    <text evidence="2">Belongs to the ABC transporter superfamily.</text>
</comment>
<keyword evidence="6 14" id="KW-0067">ATP-binding</keyword>
<evidence type="ECO:0000313" key="13">
    <source>
        <dbReference type="EMBL" id="NTF39578.1"/>
    </source>
</evidence>
<feature type="domain" description="ABC transporter" evidence="11">
    <location>
        <begin position="423"/>
        <end position="645"/>
    </location>
</feature>
<dbReference type="AlphaFoldDB" id="A0AAE7RAW8"/>
<reference evidence="14" key="2">
    <citation type="submission" date="2020-02" db="EMBL/GenBank/DDBJ databases">
        <title>Unexpected conservation and global transmission of agrobacterial virulence plasmids.</title>
        <authorList>
            <person name="Weisberg A.J."/>
            <person name="Davis E.W. II"/>
            <person name="Tabima J.R."/>
            <person name="Belcher M.S."/>
            <person name="Miller M."/>
            <person name="Kuo C.-H."/>
            <person name="Loper J.E."/>
            <person name="Grunwald N.J."/>
            <person name="Putnam M.L."/>
            <person name="Chang J.H."/>
        </authorList>
    </citation>
    <scope>NUCLEOTIDE SEQUENCE</scope>
    <source>
        <strain evidence="14">W2/73</strain>
        <plasmid evidence="14">pW2_73_2</plasmid>
    </source>
</reference>
<dbReference type="InterPro" id="IPR050835">
    <property type="entry name" value="ABC_transporter_sub-D"/>
</dbReference>
<name>A0AAE7RAW8_9HYPH</name>
<protein>
    <submittedName>
        <fullName evidence="14">ABC transporter ATP-binding protein/permease</fullName>
    </submittedName>
</protein>
<dbReference type="Proteomes" id="UP000663912">
    <property type="component" value="Plasmid pW2_73_2"/>
</dbReference>
<dbReference type="Proteomes" id="UP000822331">
    <property type="component" value="Unassembled WGS sequence"/>
</dbReference>
<dbReference type="PROSITE" id="PS50929">
    <property type="entry name" value="ABC_TM1F"/>
    <property type="match status" value="1"/>
</dbReference>
<feature type="transmembrane region" description="Helical" evidence="10">
    <location>
        <begin position="77"/>
        <end position="99"/>
    </location>
</feature>
<keyword evidence="16" id="KW-1185">Reference proteome</keyword>
<organism evidence="14 15">
    <name type="scientific">Agrobacterium rubi</name>
    <dbReference type="NCBI Taxonomy" id="28099"/>
    <lineage>
        <taxon>Bacteria</taxon>
        <taxon>Pseudomonadati</taxon>
        <taxon>Pseudomonadota</taxon>
        <taxon>Alphaproteobacteria</taxon>
        <taxon>Hyphomicrobiales</taxon>
        <taxon>Rhizobiaceae</taxon>
        <taxon>Rhizobium/Agrobacterium group</taxon>
        <taxon>Agrobacterium</taxon>
    </lineage>
</organism>
<evidence type="ECO:0000313" key="16">
    <source>
        <dbReference type="Proteomes" id="UP000822331"/>
    </source>
</evidence>
<feature type="transmembrane region" description="Helical" evidence="10">
    <location>
        <begin position="232"/>
        <end position="258"/>
    </location>
</feature>
<dbReference type="KEGG" id="arui:G6M88_24635"/>
<evidence type="ECO:0000256" key="4">
    <source>
        <dbReference type="ARBA" id="ARBA00022692"/>
    </source>
</evidence>
<dbReference type="PANTHER" id="PTHR11384:SF59">
    <property type="entry name" value="LYSOSOMAL COBALAMIN TRANSPORTER ABCD4"/>
    <property type="match status" value="1"/>
</dbReference>
<dbReference type="SMART" id="SM00382">
    <property type="entry name" value="AAA"/>
    <property type="match status" value="1"/>
</dbReference>
<dbReference type="PROSITE" id="PS00211">
    <property type="entry name" value="ABC_TRANSPORTER_1"/>
    <property type="match status" value="1"/>
</dbReference>
<comment type="subcellular location">
    <subcellularLocation>
        <location evidence="1">Cell membrane</location>
        <topology evidence="1">Multi-pass membrane protein</topology>
    </subcellularLocation>
</comment>
<feature type="compositionally biased region" description="Acidic residues" evidence="9">
    <location>
        <begin position="29"/>
        <end position="40"/>
    </location>
</feature>